<gene>
    <name evidence="6" type="primary">leuO</name>
    <name evidence="6" type="ORF">LMG28688_01388</name>
</gene>
<dbReference type="PANTHER" id="PTHR30118">
    <property type="entry name" value="HTH-TYPE TRANSCRIPTIONAL REGULATOR LEUO-RELATED"/>
    <property type="match status" value="1"/>
</dbReference>
<evidence type="ECO:0000256" key="2">
    <source>
        <dbReference type="ARBA" id="ARBA00023015"/>
    </source>
</evidence>
<accession>A0A6J5FJV3</accession>
<evidence type="ECO:0000259" key="5">
    <source>
        <dbReference type="PROSITE" id="PS50931"/>
    </source>
</evidence>
<dbReference type="Proteomes" id="UP000494119">
    <property type="component" value="Unassembled WGS sequence"/>
</dbReference>
<dbReference type="PRINTS" id="PR00039">
    <property type="entry name" value="HTHLYSR"/>
</dbReference>
<evidence type="ECO:0000313" key="7">
    <source>
        <dbReference type="Proteomes" id="UP000494119"/>
    </source>
</evidence>
<evidence type="ECO:0000256" key="1">
    <source>
        <dbReference type="ARBA" id="ARBA00009437"/>
    </source>
</evidence>
<dbReference type="Gene3D" id="1.10.10.10">
    <property type="entry name" value="Winged helix-like DNA-binding domain superfamily/Winged helix DNA-binding domain"/>
    <property type="match status" value="1"/>
</dbReference>
<name>A0A6J5FJV3_9BURK</name>
<dbReference type="AlphaFoldDB" id="A0A6J5FJV3"/>
<dbReference type="InterPro" id="IPR036388">
    <property type="entry name" value="WH-like_DNA-bd_sf"/>
</dbReference>
<dbReference type="SUPFAM" id="SSF46785">
    <property type="entry name" value="Winged helix' DNA-binding domain"/>
    <property type="match status" value="1"/>
</dbReference>
<dbReference type="GO" id="GO:0003677">
    <property type="term" value="F:DNA binding"/>
    <property type="evidence" value="ECO:0007669"/>
    <property type="project" value="UniProtKB-KW"/>
</dbReference>
<dbReference type="InterPro" id="IPR005119">
    <property type="entry name" value="LysR_subst-bd"/>
</dbReference>
<evidence type="ECO:0000313" key="6">
    <source>
        <dbReference type="EMBL" id="CAB3781945.1"/>
    </source>
</evidence>
<evidence type="ECO:0000256" key="4">
    <source>
        <dbReference type="ARBA" id="ARBA00023163"/>
    </source>
</evidence>
<dbReference type="InterPro" id="IPR036390">
    <property type="entry name" value="WH_DNA-bd_sf"/>
</dbReference>
<proteinExistence type="inferred from homology"/>
<dbReference type="Pfam" id="PF00126">
    <property type="entry name" value="HTH_1"/>
    <property type="match status" value="1"/>
</dbReference>
<dbReference type="GO" id="GO:0003700">
    <property type="term" value="F:DNA-binding transcription factor activity"/>
    <property type="evidence" value="ECO:0007669"/>
    <property type="project" value="InterPro"/>
</dbReference>
<protein>
    <submittedName>
        <fullName evidence="6">HTH-type transcriptional regulator LeuO</fullName>
    </submittedName>
</protein>
<dbReference type="EMBL" id="CADIKL010000005">
    <property type="protein sequence ID" value="CAB3781945.1"/>
    <property type="molecule type" value="Genomic_DNA"/>
</dbReference>
<dbReference type="SUPFAM" id="SSF53850">
    <property type="entry name" value="Periplasmic binding protein-like II"/>
    <property type="match status" value="1"/>
</dbReference>
<keyword evidence="2" id="KW-0805">Transcription regulation</keyword>
<dbReference type="RefSeq" id="WP_115783699.1">
    <property type="nucleotide sequence ID" value="NZ_CADIKL010000005.1"/>
</dbReference>
<sequence length="321" mass="35304">MSSPDLFQECEREERIGLRLFTILDTVLREQSVSRAAVQLNMSQSGVSAILARLRDLLGDPLLVRGKNRLVPTERALEITESLSIITGCADLLTGRTQGGLNAIVPRKCLIACVDELSSFLVPAITAEILGSSEHTTVEFKSMDSSEVFEELGSGRLDTAIVSGFETCSTGQEFLGNDELVCLMSDENRLSRQSYVSSAEYGQSNQVVLASNIRKPQPALDVVLRNAGLWRRNTIAVPFVDVIPHLLERSDLLFTTTRKFGEHYAALLPLHIGRIDVTLPNVTYYQITSVAARDPLRVGWVAAKVRLACAPRFADAEVKEK</sequence>
<organism evidence="6 7">
    <name type="scientific">Paraburkholderia caffeinitolerans</name>
    <dbReference type="NCBI Taxonomy" id="1723730"/>
    <lineage>
        <taxon>Bacteria</taxon>
        <taxon>Pseudomonadati</taxon>
        <taxon>Pseudomonadota</taxon>
        <taxon>Betaproteobacteria</taxon>
        <taxon>Burkholderiales</taxon>
        <taxon>Burkholderiaceae</taxon>
        <taxon>Paraburkholderia</taxon>
    </lineage>
</organism>
<dbReference type="PROSITE" id="PS50931">
    <property type="entry name" value="HTH_LYSR"/>
    <property type="match status" value="1"/>
</dbReference>
<dbReference type="InterPro" id="IPR050389">
    <property type="entry name" value="LysR-type_TF"/>
</dbReference>
<evidence type="ECO:0000256" key="3">
    <source>
        <dbReference type="ARBA" id="ARBA00023125"/>
    </source>
</evidence>
<dbReference type="Gene3D" id="3.40.190.10">
    <property type="entry name" value="Periplasmic binding protein-like II"/>
    <property type="match status" value="2"/>
</dbReference>
<dbReference type="InterPro" id="IPR000847">
    <property type="entry name" value="LysR_HTH_N"/>
</dbReference>
<comment type="similarity">
    <text evidence="1">Belongs to the LysR transcriptional regulatory family.</text>
</comment>
<dbReference type="Pfam" id="PF03466">
    <property type="entry name" value="LysR_substrate"/>
    <property type="match status" value="1"/>
</dbReference>
<keyword evidence="3" id="KW-0238">DNA-binding</keyword>
<feature type="domain" description="HTH lysR-type" evidence="5">
    <location>
        <begin position="16"/>
        <end position="73"/>
    </location>
</feature>
<reference evidence="6 7" key="1">
    <citation type="submission" date="2020-04" db="EMBL/GenBank/DDBJ databases">
        <authorList>
            <person name="De Canck E."/>
        </authorList>
    </citation>
    <scope>NUCLEOTIDE SEQUENCE [LARGE SCALE GENOMIC DNA]</scope>
    <source>
        <strain evidence="6 7">LMG 28688</strain>
    </source>
</reference>
<keyword evidence="7" id="KW-1185">Reference proteome</keyword>
<dbReference type="PANTHER" id="PTHR30118:SF12">
    <property type="entry name" value="TRANSCRIPTIONAL REGULATOR LYSR FAMILY"/>
    <property type="match status" value="1"/>
</dbReference>
<keyword evidence="4" id="KW-0804">Transcription</keyword>